<evidence type="ECO:0000256" key="5">
    <source>
        <dbReference type="ARBA" id="ARBA00022490"/>
    </source>
</evidence>
<evidence type="ECO:0000259" key="14">
    <source>
        <dbReference type="PROSITE" id="PS51163"/>
    </source>
</evidence>
<dbReference type="EC" id="2.7.7.87" evidence="3 13"/>
<dbReference type="InterPro" id="IPR006070">
    <property type="entry name" value="Sua5-like_dom"/>
</dbReference>
<dbReference type="RefSeq" id="WP_226750573.1">
    <property type="nucleotide sequence ID" value="NZ_JAEINI020000003.1"/>
</dbReference>
<evidence type="ECO:0000256" key="3">
    <source>
        <dbReference type="ARBA" id="ARBA00012584"/>
    </source>
</evidence>
<reference evidence="15 16" key="1">
    <citation type="submission" date="2021-10" db="EMBL/GenBank/DDBJ databases">
        <title>Alishewanella koreense sp. nov. isolated from seawater of southwestern coast in South Korea and the proposal for the reclassification of Rheinheimera perlucida and Rheinheimera tuosuensis as Arsukibacterium perlucida and Arsukibacterium tuosuensis.</title>
        <authorList>
            <person name="Kim K.H."/>
            <person name="Ruan W."/>
            <person name="Kim K.R."/>
            <person name="Baek J.H."/>
            <person name="Jeon C.O."/>
        </authorList>
    </citation>
    <scope>NUCLEOTIDE SEQUENCE [LARGE SCALE GENOMIC DNA]</scope>
    <source>
        <strain evidence="15 16">16-MA</strain>
    </source>
</reference>
<gene>
    <name evidence="15" type="ORF">JAO78_006600</name>
</gene>
<comment type="similarity">
    <text evidence="2 13">Belongs to the SUA5 family.</text>
</comment>
<name>A0ABS8C2C8_9ALTE</name>
<dbReference type="InterPro" id="IPR038385">
    <property type="entry name" value="Sua5/YwlC_C"/>
</dbReference>
<dbReference type="PIRSF" id="PIRSF004930">
    <property type="entry name" value="Tln_factor_SUA5"/>
    <property type="match status" value="1"/>
</dbReference>
<dbReference type="Gene3D" id="3.90.870.10">
    <property type="entry name" value="DHBP synthase"/>
    <property type="match status" value="1"/>
</dbReference>
<dbReference type="PROSITE" id="PS51163">
    <property type="entry name" value="YRDC"/>
    <property type="match status" value="1"/>
</dbReference>
<evidence type="ECO:0000313" key="16">
    <source>
        <dbReference type="Proteomes" id="UP000633814"/>
    </source>
</evidence>
<dbReference type="Pfam" id="PF03481">
    <property type="entry name" value="Sua5_C"/>
    <property type="match status" value="1"/>
</dbReference>
<comment type="function">
    <text evidence="13">Required for the formation of a threonylcarbamoyl group on adenosine at position 37 (t(6)A37) in tRNAs that read codons beginning with adenine.</text>
</comment>
<feature type="domain" description="YrdC-like" evidence="14">
    <location>
        <begin position="11"/>
        <end position="197"/>
    </location>
</feature>
<dbReference type="Pfam" id="PF01300">
    <property type="entry name" value="Sua5_yciO_yrdC"/>
    <property type="match status" value="1"/>
</dbReference>
<dbReference type="PANTHER" id="PTHR17490:SF16">
    <property type="entry name" value="THREONYLCARBAMOYL-AMP SYNTHASE"/>
    <property type="match status" value="1"/>
</dbReference>
<keyword evidence="8 13" id="KW-0548">Nucleotidyltransferase</keyword>
<dbReference type="SUPFAM" id="SSF55821">
    <property type="entry name" value="YrdC/RibB"/>
    <property type="match status" value="1"/>
</dbReference>
<comment type="catalytic activity">
    <reaction evidence="12 13">
        <text>L-threonine + hydrogencarbonate + ATP = L-threonylcarbamoyladenylate + diphosphate + H2O</text>
        <dbReference type="Rhea" id="RHEA:36407"/>
        <dbReference type="ChEBI" id="CHEBI:15377"/>
        <dbReference type="ChEBI" id="CHEBI:17544"/>
        <dbReference type="ChEBI" id="CHEBI:30616"/>
        <dbReference type="ChEBI" id="CHEBI:33019"/>
        <dbReference type="ChEBI" id="CHEBI:57926"/>
        <dbReference type="ChEBI" id="CHEBI:73682"/>
        <dbReference type="EC" id="2.7.7.87"/>
    </reaction>
</comment>
<comment type="caution">
    <text evidence="15">The sequence shown here is derived from an EMBL/GenBank/DDBJ whole genome shotgun (WGS) entry which is preliminary data.</text>
</comment>
<accession>A0ABS8C2C8</accession>
<dbReference type="InterPro" id="IPR005145">
    <property type="entry name" value="Sua5_C"/>
</dbReference>
<keyword evidence="9 13" id="KW-0547">Nucleotide-binding</keyword>
<dbReference type="Proteomes" id="UP000633814">
    <property type="component" value="Unassembled WGS sequence"/>
</dbReference>
<keyword evidence="16" id="KW-1185">Reference proteome</keyword>
<evidence type="ECO:0000256" key="4">
    <source>
        <dbReference type="ARBA" id="ARBA00015492"/>
    </source>
</evidence>
<evidence type="ECO:0000256" key="13">
    <source>
        <dbReference type="PIRNR" id="PIRNR004930"/>
    </source>
</evidence>
<dbReference type="InterPro" id="IPR010923">
    <property type="entry name" value="T(6)A37_SUA5"/>
</dbReference>
<keyword evidence="10 13" id="KW-0067">ATP-binding</keyword>
<evidence type="ECO:0000256" key="6">
    <source>
        <dbReference type="ARBA" id="ARBA00022679"/>
    </source>
</evidence>
<dbReference type="PANTHER" id="PTHR17490">
    <property type="entry name" value="SUA5"/>
    <property type="match status" value="1"/>
</dbReference>
<evidence type="ECO:0000256" key="7">
    <source>
        <dbReference type="ARBA" id="ARBA00022694"/>
    </source>
</evidence>
<evidence type="ECO:0000313" key="15">
    <source>
        <dbReference type="EMBL" id="MCB5226481.1"/>
    </source>
</evidence>
<keyword evidence="7 13" id="KW-0819">tRNA processing</keyword>
<dbReference type="InterPro" id="IPR017945">
    <property type="entry name" value="DHBP_synth_RibB-like_a/b_dom"/>
</dbReference>
<evidence type="ECO:0000256" key="10">
    <source>
        <dbReference type="ARBA" id="ARBA00022840"/>
    </source>
</evidence>
<comment type="subcellular location">
    <subcellularLocation>
        <location evidence="1 13">Cytoplasm</location>
    </subcellularLocation>
</comment>
<evidence type="ECO:0000256" key="8">
    <source>
        <dbReference type="ARBA" id="ARBA00022695"/>
    </source>
</evidence>
<sequence>MNTLRLNAQQGQDIATAADLLQQGKLVAVPTETVYGLAADASNPSAVAGIFTAKGRPANHPLIVHLHAKTALGEWAKDIPAAAWQLAEAFWPGPLTLLLPKADHASPVITGGLNSIGLRMPAHPALLQVLQLNQLAVAAPSANRYKKLSPTSAEQVLAGLNGRIDAVLDGGECEHGVESTIVHLTGEQIRIVRAGPITASQLQAVLKTTVLQPQQHQVQVPGNVDAHYQPNTPLRCLDSAQLHALLLEQPSNIAVLHLNALPTAQASVFTTQMPTDAAGYASQLYRQLYQADKLGVTAIWCELPPQGEAWLAVHDRLRRAQFIERT</sequence>
<dbReference type="InterPro" id="IPR050156">
    <property type="entry name" value="TC-AMP_synthase_SUA5"/>
</dbReference>
<evidence type="ECO:0000256" key="1">
    <source>
        <dbReference type="ARBA" id="ARBA00004496"/>
    </source>
</evidence>
<dbReference type="NCBIfam" id="TIGR00057">
    <property type="entry name" value="L-threonylcarbamoyladenylate synthase"/>
    <property type="match status" value="1"/>
</dbReference>
<evidence type="ECO:0000256" key="12">
    <source>
        <dbReference type="ARBA" id="ARBA00048366"/>
    </source>
</evidence>
<proteinExistence type="inferred from homology"/>
<evidence type="ECO:0000256" key="9">
    <source>
        <dbReference type="ARBA" id="ARBA00022741"/>
    </source>
</evidence>
<dbReference type="EMBL" id="JAEINI020000003">
    <property type="protein sequence ID" value="MCB5226481.1"/>
    <property type="molecule type" value="Genomic_DNA"/>
</dbReference>
<keyword evidence="6 13" id="KW-0808">Transferase</keyword>
<organism evidence="15 16">
    <name type="scientific">Alishewanella maricola</name>
    <dbReference type="NCBI Taxonomy" id="2795740"/>
    <lineage>
        <taxon>Bacteria</taxon>
        <taxon>Pseudomonadati</taxon>
        <taxon>Pseudomonadota</taxon>
        <taxon>Gammaproteobacteria</taxon>
        <taxon>Alteromonadales</taxon>
        <taxon>Alteromonadaceae</taxon>
        <taxon>Alishewanella</taxon>
    </lineage>
</organism>
<protein>
    <recommendedName>
        <fullName evidence="4 13">Threonylcarbamoyl-AMP synthase</fullName>
        <shortName evidence="13">TC-AMP synthase</shortName>
        <ecNumber evidence="3 13">2.7.7.87</ecNumber>
    </recommendedName>
    <alternativeName>
        <fullName evidence="11 13">L-threonylcarbamoyladenylate synthase</fullName>
    </alternativeName>
</protein>
<dbReference type="Gene3D" id="3.40.50.11030">
    <property type="entry name" value="Threonylcarbamoyl-AMP synthase, C-terminal domain"/>
    <property type="match status" value="1"/>
</dbReference>
<evidence type="ECO:0000256" key="11">
    <source>
        <dbReference type="ARBA" id="ARBA00029774"/>
    </source>
</evidence>
<evidence type="ECO:0000256" key="2">
    <source>
        <dbReference type="ARBA" id="ARBA00007663"/>
    </source>
</evidence>
<keyword evidence="5 13" id="KW-0963">Cytoplasm</keyword>